<name>A0ABS6K5E0_9FIRM</name>
<evidence type="ECO:0000256" key="2">
    <source>
        <dbReference type="ARBA" id="ARBA00008263"/>
    </source>
</evidence>
<dbReference type="InterPro" id="IPR006691">
    <property type="entry name" value="GyrA/parC_rep"/>
</dbReference>
<dbReference type="Pfam" id="PF00521">
    <property type="entry name" value="DNA_topoisoIV"/>
    <property type="match status" value="1"/>
</dbReference>
<keyword evidence="3 8" id="KW-0547">Nucleotide-binding</keyword>
<dbReference type="PANTHER" id="PTHR43493:SF5">
    <property type="entry name" value="DNA GYRASE SUBUNIT A, CHLOROPLASTIC_MITOCHONDRIAL"/>
    <property type="match status" value="1"/>
</dbReference>
<dbReference type="SMART" id="SM00434">
    <property type="entry name" value="TOP4c"/>
    <property type="match status" value="1"/>
</dbReference>
<evidence type="ECO:0000259" key="10">
    <source>
        <dbReference type="PROSITE" id="PS52040"/>
    </source>
</evidence>
<dbReference type="EMBL" id="JAHQCX010000003">
    <property type="protein sequence ID" value="MBU9725750.1"/>
    <property type="molecule type" value="Genomic_DNA"/>
</dbReference>
<evidence type="ECO:0000256" key="7">
    <source>
        <dbReference type="ARBA" id="ARBA00023235"/>
    </source>
</evidence>
<gene>
    <name evidence="8 11" type="primary">gyrA</name>
    <name evidence="11" type="ORF">KTH90_06935</name>
</gene>
<dbReference type="InterPro" id="IPR013760">
    <property type="entry name" value="Topo_IIA-like_dom_sf"/>
</dbReference>
<evidence type="ECO:0000256" key="8">
    <source>
        <dbReference type="HAMAP-Rule" id="MF_01897"/>
    </source>
</evidence>
<evidence type="ECO:0000313" key="11">
    <source>
        <dbReference type="EMBL" id="MBU9725750.1"/>
    </source>
</evidence>
<evidence type="ECO:0000256" key="6">
    <source>
        <dbReference type="ARBA" id="ARBA00023125"/>
    </source>
</evidence>
<reference evidence="11 12" key="1">
    <citation type="submission" date="2021-06" db="EMBL/GenBank/DDBJ databases">
        <title>Description of novel taxa of the family Lachnospiraceae.</title>
        <authorList>
            <person name="Chaplin A.V."/>
            <person name="Sokolova S.R."/>
            <person name="Pikina A.P."/>
            <person name="Korzhanova M."/>
            <person name="Belova V."/>
            <person name="Korostin D."/>
            <person name="Efimov B.A."/>
        </authorList>
    </citation>
    <scope>NUCLEOTIDE SEQUENCE [LARGE SCALE GENOMIC DNA]</scope>
    <source>
        <strain evidence="11 12">ASD4241</strain>
    </source>
</reference>
<dbReference type="EC" id="5.6.2.2" evidence="8"/>
<keyword evidence="7 8" id="KW-0413">Isomerase</keyword>
<dbReference type="InterPro" id="IPR013758">
    <property type="entry name" value="Topo_IIA_A/C_ab"/>
</dbReference>
<keyword evidence="12" id="KW-1185">Reference proteome</keyword>
<evidence type="ECO:0000256" key="1">
    <source>
        <dbReference type="ARBA" id="ARBA00000185"/>
    </source>
</evidence>
<dbReference type="SUPFAM" id="SSF101904">
    <property type="entry name" value="GyrA/ParC C-terminal domain-like"/>
    <property type="match status" value="1"/>
</dbReference>
<feature type="short sequence motif" description="GyrA-box" evidence="8">
    <location>
        <begin position="531"/>
        <end position="537"/>
    </location>
</feature>
<dbReference type="Proteomes" id="UP001314681">
    <property type="component" value="Unassembled WGS sequence"/>
</dbReference>
<comment type="caution">
    <text evidence="11">The sequence shown here is derived from an EMBL/GenBank/DDBJ whole genome shotgun (WGS) entry which is preliminary data.</text>
</comment>
<dbReference type="InterPro" id="IPR050220">
    <property type="entry name" value="Type_II_DNA_Topoisomerases"/>
</dbReference>
<organism evidence="11 12">
    <name type="scientific">Diplocloster modestus</name>
    <dbReference type="NCBI Taxonomy" id="2850322"/>
    <lineage>
        <taxon>Bacteria</taxon>
        <taxon>Bacillati</taxon>
        <taxon>Bacillota</taxon>
        <taxon>Clostridia</taxon>
        <taxon>Lachnospirales</taxon>
        <taxon>Lachnospiraceae</taxon>
        <taxon>Diplocloster</taxon>
    </lineage>
</organism>
<dbReference type="PROSITE" id="PS52040">
    <property type="entry name" value="TOPO_IIA"/>
    <property type="match status" value="1"/>
</dbReference>
<dbReference type="CDD" id="cd00187">
    <property type="entry name" value="TOP4c"/>
    <property type="match status" value="1"/>
</dbReference>
<sequence length="835" mass="94222">MEDNIFDKVHEVDLKKTMETSYIDYAMSVIAARALPDVRDGLKPVQRRVLYSMIELNNGPDKPHRKCARIVGDTMGKYHPHGDSSIYGALVNMAQEWSTRYPLVDGHGNFGSVDGDGAAAMRYTEARLSKISMEMLADINKDTVDFVPNFDETEKEPAVLPSRYPNLLVNGTSGIAVGMATNIPPHNLREVIKAVVKIIDNRVLEDRDTQIEELLQIIKGPDFPTGAMILGTRGIEEAYRTGRGKIRVRAVTDIEAMANGKSRIIVTELPFMVNKARLIEKIAELVKEKKVDGITDLRDESDREGMRICIELRKDVNANVMLNQLYKHTQLQDTFGVIMLALVNNQPKVMNLSQILQLYIKHQEEVVTRRTKYELNKAEERAHILEGLLIALDNIDEVIQIIRSSQNTAIAKERLMERFSLSDAQAQAIVDMRLRTLTGLEREKLEAEYRELMEKIAYLKSILADEKKLLGVIKEEIMIISEKYGDERRTSIGFDEFDISMEDLIPVENTVIAMTKLGYIKRMTIDNFRSQNRGGKGIRGMQTIDEDYIEDLLMTTTHHYIMFFTNKGKVYRLKAYEIPEASRTARGTAIINLLQLTPGENITAVIPIREYKVGRYLFMATKNGIVKKTPITDYENVRKTGLAAINLREEDELIEVKSTNNEKDIILVTKYGQCIRFDEKDVRPTGRASMGVIGMNLSDGDEVVGMQLNTQGEYLLIVSEFGMGKLTRVDEFNSQNRGGKGVKCYKIMEKTGNVVGVKAVNEDNEIMLITTEGTIIRMACKGISKLGRVTSGVKLINIDQEKDVSVASIAKVRETSDKTEEDVLKQLEDELNKEV</sequence>
<protein>
    <recommendedName>
        <fullName evidence="8">DNA gyrase subunit A</fullName>
        <ecNumber evidence="8">5.6.2.2</ecNumber>
    </recommendedName>
</protein>
<keyword evidence="6 8" id="KW-0238">DNA-binding</keyword>
<dbReference type="NCBIfam" id="TIGR01063">
    <property type="entry name" value="gyrA"/>
    <property type="match status" value="1"/>
</dbReference>
<evidence type="ECO:0000256" key="3">
    <source>
        <dbReference type="ARBA" id="ARBA00022741"/>
    </source>
</evidence>
<dbReference type="Gene3D" id="3.30.1360.40">
    <property type="match status" value="1"/>
</dbReference>
<accession>A0ABS6K5E0</accession>
<dbReference type="Gene3D" id="2.120.10.90">
    <property type="entry name" value="DNA gyrase/topoisomerase IV, subunit A, C-terminal"/>
    <property type="match status" value="1"/>
</dbReference>
<evidence type="ECO:0000313" key="12">
    <source>
        <dbReference type="Proteomes" id="UP001314681"/>
    </source>
</evidence>
<comment type="function">
    <text evidence="8">A type II topoisomerase that negatively supercoils closed circular double-stranded (ds) DNA in an ATP-dependent manner to modulate DNA topology and maintain chromosomes in an underwound state. Negative supercoiling favors strand separation, and DNA replication, transcription, recombination and repair, all of which involve strand separation. Also able to catalyze the interconversion of other topological isomers of dsDNA rings, including catenanes and knotted rings. Type II topoisomerases break and join 2 DNA strands simultaneously in an ATP-dependent manner.</text>
</comment>
<evidence type="ECO:0000256" key="9">
    <source>
        <dbReference type="PROSITE-ProRule" id="PRU01384"/>
    </source>
</evidence>
<proteinExistence type="inferred from homology"/>
<comment type="similarity">
    <text evidence="2 8">Belongs to the type II topoisomerase GyrA/ParC subunit family.</text>
</comment>
<feature type="domain" description="Topo IIA-type catalytic" evidence="10">
    <location>
        <begin position="35"/>
        <end position="504"/>
    </location>
</feature>
<evidence type="ECO:0000256" key="4">
    <source>
        <dbReference type="ARBA" id="ARBA00022840"/>
    </source>
</evidence>
<feature type="active site" description="O-(5'-phospho-DNA)-tyrosine intermediate" evidence="8 9">
    <location>
        <position position="123"/>
    </location>
</feature>
<dbReference type="InterPro" id="IPR005743">
    <property type="entry name" value="GyrA"/>
</dbReference>
<dbReference type="InterPro" id="IPR035516">
    <property type="entry name" value="Gyrase/topoIV_suA_C"/>
</dbReference>
<dbReference type="PANTHER" id="PTHR43493">
    <property type="entry name" value="DNA GYRASE/TOPOISOMERASE SUBUNIT A"/>
    <property type="match status" value="1"/>
</dbReference>
<keyword evidence="8" id="KW-0963">Cytoplasm</keyword>
<dbReference type="Pfam" id="PF03989">
    <property type="entry name" value="DNA_gyraseA_C"/>
    <property type="match status" value="6"/>
</dbReference>
<dbReference type="InterPro" id="IPR013757">
    <property type="entry name" value="Topo_IIA_A_a_sf"/>
</dbReference>
<keyword evidence="5 8" id="KW-0799">Topoisomerase</keyword>
<comment type="subunit">
    <text evidence="8">Heterotetramer, composed of two GyrA and two GyrB chains. In the heterotetramer, GyrA contains the active site tyrosine that forms a transient covalent intermediate with DNA, while GyrB binds cofactors and catalyzes ATP hydrolysis.</text>
</comment>
<keyword evidence="4 8" id="KW-0067">ATP-binding</keyword>
<evidence type="ECO:0000256" key="5">
    <source>
        <dbReference type="ARBA" id="ARBA00023029"/>
    </source>
</evidence>
<dbReference type="HAMAP" id="MF_01897">
    <property type="entry name" value="GyrA"/>
    <property type="match status" value="1"/>
</dbReference>
<comment type="subcellular location">
    <subcellularLocation>
        <location evidence="8">Cytoplasm</location>
    </subcellularLocation>
</comment>
<comment type="catalytic activity">
    <reaction evidence="1 8 9">
        <text>ATP-dependent breakage, passage and rejoining of double-stranded DNA.</text>
        <dbReference type="EC" id="5.6.2.2"/>
    </reaction>
</comment>
<dbReference type="NCBIfam" id="NF004043">
    <property type="entry name" value="PRK05560.1"/>
    <property type="match status" value="1"/>
</dbReference>
<dbReference type="Gene3D" id="3.90.199.10">
    <property type="entry name" value="Topoisomerase II, domain 5"/>
    <property type="match status" value="1"/>
</dbReference>
<comment type="miscellaneous">
    <text evidence="8">Few gyrases are as efficient as E.coli at forming negative supercoils. Not all organisms have 2 type II topoisomerases; in organisms with a single type II topoisomerase this enzyme also has to decatenate newly replicated chromosomes.</text>
</comment>
<dbReference type="RefSeq" id="WP_158350441.1">
    <property type="nucleotide sequence ID" value="NZ_JAHQCX010000003.1"/>
</dbReference>
<dbReference type="InterPro" id="IPR002205">
    <property type="entry name" value="Topo_IIA_dom_A"/>
</dbReference>
<dbReference type="SUPFAM" id="SSF56719">
    <property type="entry name" value="Type II DNA topoisomerase"/>
    <property type="match status" value="1"/>
</dbReference>
<dbReference type="NCBIfam" id="NF004044">
    <property type="entry name" value="PRK05561.1"/>
    <property type="match status" value="1"/>
</dbReference>
<dbReference type="Gene3D" id="1.10.268.10">
    <property type="entry name" value="Topoisomerase, domain 3"/>
    <property type="match status" value="1"/>
</dbReference>